<name>A0ABV0US07_9TELE</name>
<reference evidence="1 2" key="1">
    <citation type="submission" date="2021-06" db="EMBL/GenBank/DDBJ databases">
        <authorList>
            <person name="Palmer J.M."/>
        </authorList>
    </citation>
    <scope>NUCLEOTIDE SEQUENCE [LARGE SCALE GENOMIC DNA]</scope>
    <source>
        <strain evidence="2">if_2019</strain>
        <tissue evidence="1">Muscle</tissue>
    </source>
</reference>
<organism evidence="1 2">
    <name type="scientific">Ilyodon furcidens</name>
    <name type="common">goldbreast splitfin</name>
    <dbReference type="NCBI Taxonomy" id="33524"/>
    <lineage>
        <taxon>Eukaryota</taxon>
        <taxon>Metazoa</taxon>
        <taxon>Chordata</taxon>
        <taxon>Craniata</taxon>
        <taxon>Vertebrata</taxon>
        <taxon>Euteleostomi</taxon>
        <taxon>Actinopterygii</taxon>
        <taxon>Neopterygii</taxon>
        <taxon>Teleostei</taxon>
        <taxon>Neoteleostei</taxon>
        <taxon>Acanthomorphata</taxon>
        <taxon>Ovalentaria</taxon>
        <taxon>Atherinomorphae</taxon>
        <taxon>Cyprinodontiformes</taxon>
        <taxon>Goodeidae</taxon>
        <taxon>Ilyodon</taxon>
    </lineage>
</organism>
<keyword evidence="2" id="KW-1185">Reference proteome</keyword>
<protein>
    <submittedName>
        <fullName evidence="1">Uncharacterized protein</fullName>
    </submittedName>
</protein>
<dbReference type="Proteomes" id="UP001482620">
    <property type="component" value="Unassembled WGS sequence"/>
</dbReference>
<accession>A0ABV0US07</accession>
<evidence type="ECO:0000313" key="1">
    <source>
        <dbReference type="EMBL" id="MEQ2246958.1"/>
    </source>
</evidence>
<feature type="non-terminal residue" evidence="1">
    <location>
        <position position="1"/>
    </location>
</feature>
<gene>
    <name evidence="1" type="ORF">ILYODFUR_004424</name>
</gene>
<proteinExistence type="predicted"/>
<comment type="caution">
    <text evidence="1">The sequence shown here is derived from an EMBL/GenBank/DDBJ whole genome shotgun (WGS) entry which is preliminary data.</text>
</comment>
<sequence length="80" mass="8968">TIIGGALPPKFIFCIVANQSASDLHSSSANHPSRLHFKRPSYKESPALQLSFDPPPPHLHHHASSSFRLPYLFRPPLHHQ</sequence>
<dbReference type="EMBL" id="JAHRIQ010081340">
    <property type="protein sequence ID" value="MEQ2246958.1"/>
    <property type="molecule type" value="Genomic_DNA"/>
</dbReference>
<evidence type="ECO:0000313" key="2">
    <source>
        <dbReference type="Proteomes" id="UP001482620"/>
    </source>
</evidence>